<evidence type="ECO:0000256" key="2">
    <source>
        <dbReference type="SAM" id="Phobius"/>
    </source>
</evidence>
<organism evidence="3 4">
    <name type="scientific">Photobacterium proteolyticum</name>
    <dbReference type="NCBI Taxonomy" id="1903952"/>
    <lineage>
        <taxon>Bacteria</taxon>
        <taxon>Pseudomonadati</taxon>
        <taxon>Pseudomonadota</taxon>
        <taxon>Gammaproteobacteria</taxon>
        <taxon>Vibrionales</taxon>
        <taxon>Vibrionaceae</taxon>
        <taxon>Photobacterium</taxon>
    </lineage>
</organism>
<name>A0A1Q9GA40_9GAMM</name>
<gene>
    <name evidence="3" type="ORF">BIT28_03355</name>
</gene>
<keyword evidence="2" id="KW-0472">Membrane</keyword>
<accession>A0A1Q9GA40</accession>
<evidence type="ECO:0000256" key="1">
    <source>
        <dbReference type="SAM" id="MobiDB-lite"/>
    </source>
</evidence>
<keyword evidence="2" id="KW-0812">Transmembrane</keyword>
<protein>
    <submittedName>
        <fullName evidence="3">Uncharacterized protein</fullName>
    </submittedName>
</protein>
<dbReference type="Proteomes" id="UP000186905">
    <property type="component" value="Unassembled WGS sequence"/>
</dbReference>
<keyword evidence="2" id="KW-1133">Transmembrane helix</keyword>
<evidence type="ECO:0000313" key="4">
    <source>
        <dbReference type="Proteomes" id="UP000186905"/>
    </source>
</evidence>
<dbReference type="EMBL" id="MJIL01000095">
    <property type="protein sequence ID" value="OLQ71216.1"/>
    <property type="molecule type" value="Genomic_DNA"/>
</dbReference>
<dbReference type="STRING" id="1903952.BIT28_03355"/>
<feature type="compositionally biased region" description="Low complexity" evidence="1">
    <location>
        <begin position="117"/>
        <end position="130"/>
    </location>
</feature>
<feature type="region of interest" description="Disordered" evidence="1">
    <location>
        <begin position="70"/>
        <end position="139"/>
    </location>
</feature>
<reference evidence="3 4" key="1">
    <citation type="submission" date="2016-09" db="EMBL/GenBank/DDBJ databases">
        <title>Photobacterium proteolyticum sp. nov. a protease producing bacterium isolated from ocean sediments of Laizhou Bay.</title>
        <authorList>
            <person name="Li Y."/>
        </authorList>
    </citation>
    <scope>NUCLEOTIDE SEQUENCE [LARGE SCALE GENOMIC DNA]</scope>
    <source>
        <strain evidence="3 4">13-12</strain>
    </source>
</reference>
<keyword evidence="4" id="KW-1185">Reference proteome</keyword>
<dbReference type="OrthoDB" id="6307645at2"/>
<feature type="compositionally biased region" description="Polar residues" evidence="1">
    <location>
        <begin position="76"/>
        <end position="89"/>
    </location>
</feature>
<dbReference type="RefSeq" id="WP_075767494.1">
    <property type="nucleotide sequence ID" value="NZ_MJIL01000095.1"/>
</dbReference>
<feature type="transmembrane region" description="Helical" evidence="2">
    <location>
        <begin position="142"/>
        <end position="160"/>
    </location>
</feature>
<comment type="caution">
    <text evidence="3">The sequence shown here is derived from an EMBL/GenBank/DDBJ whole genome shotgun (WGS) entry which is preliminary data.</text>
</comment>
<dbReference type="AlphaFoldDB" id="A0A1Q9GA40"/>
<sequence>MAKDKNGWPVRKSTNPTLGGMRCRCGDVMTIHQAKGKREKFLYSTCDICGTDQRTGKRLQDSWSRYFTTMDELLASEQTKPEPQNNGQQDESDSVTEKASKTLSETGSESRNSEAKAPPTASATSRTATQPPKPTQTDAKPFWAIFRGIVLGAIFGGVITRF</sequence>
<proteinExistence type="predicted"/>
<feature type="compositionally biased region" description="Polar residues" evidence="1">
    <location>
        <begin position="101"/>
        <end position="110"/>
    </location>
</feature>
<evidence type="ECO:0000313" key="3">
    <source>
        <dbReference type="EMBL" id="OLQ71216.1"/>
    </source>
</evidence>